<dbReference type="InterPro" id="IPR050523">
    <property type="entry name" value="AKR_Detox_Biosynth"/>
</dbReference>
<evidence type="ECO:0000313" key="4">
    <source>
        <dbReference type="Proteomes" id="UP001550348"/>
    </source>
</evidence>
<evidence type="ECO:0000256" key="1">
    <source>
        <dbReference type="ARBA" id="ARBA00023002"/>
    </source>
</evidence>
<dbReference type="PANTHER" id="PTHR43364:SF4">
    <property type="entry name" value="NAD(P)-LINKED OXIDOREDUCTASE SUPERFAMILY PROTEIN"/>
    <property type="match status" value="1"/>
</dbReference>
<sequence length="320" mass="34220">MDLVTEMTYRRLGDSGLVVSVVGIGCNNFGRKLDLDGTRAVVDAALDAGINFFDTADIYGEPQGGSEELLGQALKGRRDDVVVATKFGMDMHGLNGPDHGARGARRYIARAVEASLRRLDTDHIDLYQMHEPDPGTPIDETLAALDDLVTAGKVRYLGNSNFAGWQIADADWTASSQGRARFISAQNHYSLLERSVEAEVIPACERFGLGMLPFFPLANGLLTGKYKRNEAPPAGSRLSGGGRYAQRLAAADWDTIEAIEAYAAERGVSMLQVAIGGLAARPAVTSVIAGATTPEQVRANAEAGIWQPTDEDLDALDALL</sequence>
<dbReference type="InterPro" id="IPR020471">
    <property type="entry name" value="AKR"/>
</dbReference>
<accession>A0ABV2VDY2</accession>
<proteinExistence type="predicted"/>
<dbReference type="EMBL" id="JBEXRX010000005">
    <property type="protein sequence ID" value="MEU0151010.1"/>
    <property type="molecule type" value="Genomic_DNA"/>
</dbReference>
<dbReference type="SUPFAM" id="SSF51430">
    <property type="entry name" value="NAD(P)-linked oxidoreductase"/>
    <property type="match status" value="1"/>
</dbReference>
<dbReference type="InterPro" id="IPR023210">
    <property type="entry name" value="NADP_OxRdtase_dom"/>
</dbReference>
<dbReference type="RefSeq" id="WP_355663137.1">
    <property type="nucleotide sequence ID" value="NZ_JBEXRX010000005.1"/>
</dbReference>
<dbReference type="Proteomes" id="UP001550348">
    <property type="component" value="Unassembled WGS sequence"/>
</dbReference>
<dbReference type="Pfam" id="PF00248">
    <property type="entry name" value="Aldo_ket_red"/>
    <property type="match status" value="1"/>
</dbReference>
<evidence type="ECO:0000259" key="2">
    <source>
        <dbReference type="Pfam" id="PF00248"/>
    </source>
</evidence>
<reference evidence="3 4" key="1">
    <citation type="submission" date="2024-06" db="EMBL/GenBank/DDBJ databases">
        <title>The Natural Products Discovery Center: Release of the First 8490 Sequenced Strains for Exploring Actinobacteria Biosynthetic Diversity.</title>
        <authorList>
            <person name="Kalkreuter E."/>
            <person name="Kautsar S.A."/>
            <person name="Yang D."/>
            <person name="Bader C.D."/>
            <person name="Teijaro C.N."/>
            <person name="Fluegel L."/>
            <person name="Davis C.M."/>
            <person name="Simpson J.R."/>
            <person name="Lauterbach L."/>
            <person name="Steele A.D."/>
            <person name="Gui C."/>
            <person name="Meng S."/>
            <person name="Li G."/>
            <person name="Viehrig K."/>
            <person name="Ye F."/>
            <person name="Su P."/>
            <person name="Kiefer A.F."/>
            <person name="Nichols A."/>
            <person name="Cepeda A.J."/>
            <person name="Yan W."/>
            <person name="Fan B."/>
            <person name="Jiang Y."/>
            <person name="Adhikari A."/>
            <person name="Zheng C.-J."/>
            <person name="Schuster L."/>
            <person name="Cowan T.M."/>
            <person name="Smanski M.J."/>
            <person name="Chevrette M.G."/>
            <person name="De Carvalho L.P.S."/>
            <person name="Shen B."/>
        </authorList>
    </citation>
    <scope>NUCLEOTIDE SEQUENCE [LARGE SCALE GENOMIC DNA]</scope>
    <source>
        <strain evidence="3 4">NPDC006286</strain>
    </source>
</reference>
<organism evidence="3 4">
    <name type="scientific">Micromonospora fulviviridis</name>
    <dbReference type="NCBI Taxonomy" id="47860"/>
    <lineage>
        <taxon>Bacteria</taxon>
        <taxon>Bacillati</taxon>
        <taxon>Actinomycetota</taxon>
        <taxon>Actinomycetes</taxon>
        <taxon>Micromonosporales</taxon>
        <taxon>Micromonosporaceae</taxon>
        <taxon>Micromonospora</taxon>
    </lineage>
</organism>
<comment type="caution">
    <text evidence="3">The sequence shown here is derived from an EMBL/GenBank/DDBJ whole genome shotgun (WGS) entry which is preliminary data.</text>
</comment>
<feature type="domain" description="NADP-dependent oxidoreductase" evidence="2">
    <location>
        <begin position="22"/>
        <end position="319"/>
    </location>
</feature>
<protein>
    <submittedName>
        <fullName evidence="3">Aldo/keto reductase</fullName>
    </submittedName>
</protein>
<dbReference type="PANTHER" id="PTHR43364">
    <property type="entry name" value="NADH-SPECIFIC METHYLGLYOXAL REDUCTASE-RELATED"/>
    <property type="match status" value="1"/>
</dbReference>
<dbReference type="PRINTS" id="PR00069">
    <property type="entry name" value="ALDKETRDTASE"/>
</dbReference>
<keyword evidence="1" id="KW-0560">Oxidoreductase</keyword>
<dbReference type="Gene3D" id="3.20.20.100">
    <property type="entry name" value="NADP-dependent oxidoreductase domain"/>
    <property type="match status" value="1"/>
</dbReference>
<evidence type="ECO:0000313" key="3">
    <source>
        <dbReference type="EMBL" id="MEU0151010.1"/>
    </source>
</evidence>
<dbReference type="InterPro" id="IPR036812">
    <property type="entry name" value="NAD(P)_OxRdtase_dom_sf"/>
</dbReference>
<name>A0ABV2VDY2_9ACTN</name>
<gene>
    <name evidence="3" type="ORF">ABZ071_03620</name>
</gene>
<keyword evidence="4" id="KW-1185">Reference proteome</keyword>